<gene>
    <name evidence="2" type="ORF">glysoja_038966</name>
</gene>
<feature type="non-terminal residue" evidence="2">
    <location>
        <position position="1"/>
    </location>
</feature>
<dbReference type="InterPro" id="IPR026960">
    <property type="entry name" value="RVT-Znf"/>
</dbReference>
<protein>
    <recommendedName>
        <fullName evidence="1">Reverse transcriptase zinc-binding domain-containing protein</fullName>
    </recommendedName>
</protein>
<accession>A0A0B2NXK5</accession>
<organism evidence="2">
    <name type="scientific">Glycine soja</name>
    <name type="common">Wild soybean</name>
    <dbReference type="NCBI Taxonomy" id="3848"/>
    <lineage>
        <taxon>Eukaryota</taxon>
        <taxon>Viridiplantae</taxon>
        <taxon>Streptophyta</taxon>
        <taxon>Embryophyta</taxon>
        <taxon>Tracheophyta</taxon>
        <taxon>Spermatophyta</taxon>
        <taxon>Magnoliopsida</taxon>
        <taxon>eudicotyledons</taxon>
        <taxon>Gunneridae</taxon>
        <taxon>Pentapetalae</taxon>
        <taxon>rosids</taxon>
        <taxon>fabids</taxon>
        <taxon>Fabales</taxon>
        <taxon>Fabaceae</taxon>
        <taxon>Papilionoideae</taxon>
        <taxon>50 kb inversion clade</taxon>
        <taxon>NPAAA clade</taxon>
        <taxon>indigoferoid/millettioid clade</taxon>
        <taxon>Phaseoleae</taxon>
        <taxon>Glycine</taxon>
        <taxon>Glycine subgen. Soja</taxon>
    </lineage>
</organism>
<reference evidence="2" key="1">
    <citation type="submission" date="2014-07" db="EMBL/GenBank/DDBJ databases">
        <title>Identification of a novel salt tolerance gene in wild soybean by whole-genome sequencing.</title>
        <authorList>
            <person name="Lam H.-M."/>
            <person name="Qi X."/>
            <person name="Li M.-W."/>
            <person name="Liu X."/>
            <person name="Xie M."/>
            <person name="Ni M."/>
            <person name="Xu X."/>
        </authorList>
    </citation>
    <scope>NUCLEOTIDE SEQUENCE [LARGE SCALE GENOMIC DNA]</scope>
    <source>
        <tissue evidence="2">Root</tissue>
    </source>
</reference>
<feature type="domain" description="Reverse transcriptase zinc-binding" evidence="1">
    <location>
        <begin position="2"/>
        <end position="68"/>
    </location>
</feature>
<proteinExistence type="predicted"/>
<dbReference type="Pfam" id="PF13966">
    <property type="entry name" value="zf-RVT"/>
    <property type="match status" value="1"/>
</dbReference>
<dbReference type="Proteomes" id="UP000053555">
    <property type="component" value="Unassembled WGS sequence"/>
</dbReference>
<name>A0A0B2NXK5_GLYSO</name>
<dbReference type="EMBL" id="KN670757">
    <property type="protein sequence ID" value="KHN01871.1"/>
    <property type="molecule type" value="Genomic_DNA"/>
</dbReference>
<dbReference type="AlphaFoldDB" id="A0A0B2NXK5"/>
<evidence type="ECO:0000313" key="2">
    <source>
        <dbReference type="EMBL" id="KHN01871.1"/>
    </source>
</evidence>
<evidence type="ECO:0000259" key="1">
    <source>
        <dbReference type="Pfam" id="PF13966"/>
    </source>
</evidence>
<dbReference type="PANTHER" id="PTHR33116">
    <property type="entry name" value="REVERSE TRANSCRIPTASE ZINC-BINDING DOMAIN-CONTAINING PROTEIN-RELATED-RELATED"/>
    <property type="match status" value="1"/>
</dbReference>
<sequence>VEWRKIIIGNHARPRAIFTLWLACNKRLLTKERMIRLGMPTDGLCVFCKMAETCQHLFFSCCEIKPVWEKILRWIGYVHTPTMWDDELGWIVENTKGKGCKRILMRLAVAETVYRVWFVRNRIIFQGGRKEELHWETIKNVILRRVENNRKLMMYCNRNL</sequence>
<dbReference type="PANTHER" id="PTHR33116:SF66">
    <property type="entry name" value="REVERSE TRANSCRIPTASE ZINC-BINDING DOMAIN-CONTAINING PROTEIN"/>
    <property type="match status" value="1"/>
</dbReference>